<dbReference type="RefSeq" id="WP_341468070.1">
    <property type="nucleotide sequence ID" value="NZ_CP128399.1"/>
</dbReference>
<protein>
    <submittedName>
        <fullName evidence="2">Uncharacterized protein</fullName>
    </submittedName>
</protein>
<keyword evidence="1" id="KW-1133">Transmembrane helix</keyword>
<evidence type="ECO:0000256" key="1">
    <source>
        <dbReference type="SAM" id="Phobius"/>
    </source>
</evidence>
<dbReference type="AlphaFoldDB" id="A0A8T7M233"/>
<accession>A0A8T7M233</accession>
<organism evidence="2 4">
    <name type="scientific">Candidatus Chlorohelix allophototropha</name>
    <dbReference type="NCBI Taxonomy" id="3003348"/>
    <lineage>
        <taxon>Bacteria</taxon>
        <taxon>Bacillati</taxon>
        <taxon>Chloroflexota</taxon>
        <taxon>Chloroflexia</taxon>
        <taxon>Candidatus Chloroheliales</taxon>
        <taxon>Candidatus Chloroheliaceae</taxon>
        <taxon>Candidatus Chlorohelix</taxon>
    </lineage>
</organism>
<gene>
    <name evidence="2" type="ORF">HXX08_00305</name>
    <name evidence="3" type="ORF">OZ401_001980</name>
</gene>
<reference evidence="2 4" key="1">
    <citation type="submission" date="2020-06" db="EMBL/GenBank/DDBJ databases">
        <title>Anoxygenic phototrophic Chloroflexota member uses a Type I reaction center.</title>
        <authorList>
            <person name="Tsuji J.M."/>
            <person name="Shaw N.A."/>
            <person name="Nagashima S."/>
            <person name="Venkiteswaran J."/>
            <person name="Schiff S.L."/>
            <person name="Hanada S."/>
            <person name="Tank M."/>
            <person name="Neufeld J.D."/>
        </authorList>
    </citation>
    <scope>NUCLEOTIDE SEQUENCE [LARGE SCALE GENOMIC DNA]</scope>
    <source>
        <strain evidence="2">L227-S17</strain>
    </source>
</reference>
<keyword evidence="1" id="KW-0472">Membrane</keyword>
<evidence type="ECO:0000313" key="4">
    <source>
        <dbReference type="Proteomes" id="UP000521676"/>
    </source>
</evidence>
<evidence type="ECO:0000313" key="5">
    <source>
        <dbReference type="Proteomes" id="UP001431572"/>
    </source>
</evidence>
<dbReference type="EMBL" id="JACATZ010000001">
    <property type="protein sequence ID" value="NWJ44295.1"/>
    <property type="molecule type" value="Genomic_DNA"/>
</dbReference>
<sequence length="140" mass="14108">MIRNYPGIAKNPQTAKKGLSMFKMNLIMFTAVSILCALLVFQIGLQVGNSIAPSNYTAVDAVQTTSSSAGGPPDPIVTVAPVQTTAAAQSAPTTAAATAKAATQTTAAAQSAPTTAATVKPVTTAKVIVTQAPKPVTKHS</sequence>
<reference evidence="3" key="2">
    <citation type="journal article" date="2024" name="Nature">
        <title>Anoxygenic phototroph of the Chloroflexota uses a type I reaction centre.</title>
        <authorList>
            <person name="Tsuji J.M."/>
            <person name="Shaw N.A."/>
            <person name="Nagashima S."/>
            <person name="Venkiteswaran J.J."/>
            <person name="Schiff S.L."/>
            <person name="Watanabe T."/>
            <person name="Fukui M."/>
            <person name="Hanada S."/>
            <person name="Tank M."/>
            <person name="Neufeld J.D."/>
        </authorList>
    </citation>
    <scope>NUCLEOTIDE SEQUENCE</scope>
    <source>
        <strain evidence="3">L227-S17</strain>
    </source>
</reference>
<keyword evidence="5" id="KW-1185">Reference proteome</keyword>
<name>A0A8T7M233_9CHLR</name>
<feature type="transmembrane region" description="Helical" evidence="1">
    <location>
        <begin position="26"/>
        <end position="45"/>
    </location>
</feature>
<evidence type="ECO:0000313" key="3">
    <source>
        <dbReference type="EMBL" id="WJW66189.1"/>
    </source>
</evidence>
<keyword evidence="1" id="KW-0812">Transmembrane</keyword>
<proteinExistence type="predicted"/>
<dbReference type="Proteomes" id="UP000521676">
    <property type="component" value="Unassembled WGS sequence"/>
</dbReference>
<evidence type="ECO:0000313" key="2">
    <source>
        <dbReference type="EMBL" id="NWJ44295.1"/>
    </source>
</evidence>
<dbReference type="EMBL" id="CP128399">
    <property type="protein sequence ID" value="WJW66189.1"/>
    <property type="molecule type" value="Genomic_DNA"/>
</dbReference>
<dbReference type="Proteomes" id="UP001431572">
    <property type="component" value="Chromosome 1"/>
</dbReference>